<dbReference type="PANTHER" id="PTHR34860">
    <property type="entry name" value="REPRESSOR-LIKE PROTEIN SSO7C3"/>
    <property type="match status" value="1"/>
</dbReference>
<accession>G0EFL0</accession>
<organism evidence="2 3">
    <name type="scientific">Pyrolobus fumarii (strain DSM 11204 / 1A)</name>
    <dbReference type="NCBI Taxonomy" id="694429"/>
    <lineage>
        <taxon>Archaea</taxon>
        <taxon>Thermoproteota</taxon>
        <taxon>Thermoprotei</taxon>
        <taxon>Desulfurococcales</taxon>
        <taxon>Pyrodictiaceae</taxon>
        <taxon>Pyrolobus</taxon>
    </lineage>
</organism>
<evidence type="ECO:0000313" key="2">
    <source>
        <dbReference type="EMBL" id="AEM39034.1"/>
    </source>
</evidence>
<dbReference type="InterPro" id="IPR037914">
    <property type="entry name" value="SpoVT-AbrB_sf"/>
</dbReference>
<gene>
    <name evidence="2" type="ordered locus">Pyrfu_1171</name>
</gene>
<dbReference type="SMART" id="SM00966">
    <property type="entry name" value="SpoVT_AbrB"/>
    <property type="match status" value="1"/>
</dbReference>
<dbReference type="KEGG" id="pfm:Pyrfu_1171"/>
<dbReference type="InParanoid" id="G0EFL0"/>
<dbReference type="Proteomes" id="UP000001037">
    <property type="component" value="Chromosome"/>
</dbReference>
<reference evidence="2 3" key="1">
    <citation type="journal article" date="2011" name="Stand. Genomic Sci.">
        <title>Complete genome sequence of the hyperthermophilic chemolithoautotroph Pyrolobus fumarii type strain (1A).</title>
        <authorList>
            <person name="Anderson I."/>
            <person name="Goker M."/>
            <person name="Nolan M."/>
            <person name="Lucas S."/>
            <person name="Hammon N."/>
            <person name="Deshpande S."/>
            <person name="Cheng J.F."/>
            <person name="Tapia R."/>
            <person name="Han C."/>
            <person name="Goodwin L."/>
            <person name="Pitluck S."/>
            <person name="Huntemann M."/>
            <person name="Liolios K."/>
            <person name="Ivanova N."/>
            <person name="Pagani I."/>
            <person name="Mavromatis K."/>
            <person name="Ovchinikova G."/>
            <person name="Pati A."/>
            <person name="Chen A."/>
            <person name="Palaniappan K."/>
            <person name="Land M."/>
            <person name="Hauser L."/>
            <person name="Brambilla E.M."/>
            <person name="Huber H."/>
            <person name="Yasawong M."/>
            <person name="Rohde M."/>
            <person name="Spring S."/>
            <person name="Abt B."/>
            <person name="Sikorski J."/>
            <person name="Wirth R."/>
            <person name="Detter J.C."/>
            <person name="Woyke T."/>
            <person name="Bristow J."/>
            <person name="Eisen J.A."/>
            <person name="Markowitz V."/>
            <person name="Hugenholtz P."/>
            <person name="Kyrpides N.C."/>
            <person name="Klenk H.P."/>
            <person name="Lapidus A."/>
        </authorList>
    </citation>
    <scope>NUCLEOTIDE SEQUENCE [LARGE SCALE GENOMIC DNA]</scope>
    <source>
        <strain evidence="3">DSM 11204 / 1A</strain>
    </source>
</reference>
<dbReference type="AlphaFoldDB" id="G0EFL0"/>
<name>G0EFL0_PYRF1</name>
<evidence type="ECO:0000259" key="1">
    <source>
        <dbReference type="SMART" id="SM00966"/>
    </source>
</evidence>
<dbReference type="Gene3D" id="2.10.260.10">
    <property type="match status" value="1"/>
</dbReference>
<dbReference type="SUPFAM" id="SSF89447">
    <property type="entry name" value="AbrB/MazE/MraZ-like"/>
    <property type="match status" value="1"/>
</dbReference>
<proteinExistence type="predicted"/>
<sequence>MRGCVPRRWAKLKARAYFHLWVWGLTLEARVRVSKKYTIYLPKALAEAVGVREGSYVRLRVEGSRIILEPEPDPFTYALRGPKYAETTFEEFERESEEMQRELLKEA</sequence>
<dbReference type="PANTHER" id="PTHR34860:SF6">
    <property type="entry name" value="REPRESSOR-LIKE PROTEIN SSO7C3"/>
    <property type="match status" value="1"/>
</dbReference>
<evidence type="ECO:0000313" key="3">
    <source>
        <dbReference type="Proteomes" id="UP000001037"/>
    </source>
</evidence>
<keyword evidence="3" id="KW-1185">Reference proteome</keyword>
<dbReference type="STRING" id="694429.Pyrfu_1171"/>
<dbReference type="GO" id="GO:0003677">
    <property type="term" value="F:DNA binding"/>
    <property type="evidence" value="ECO:0007669"/>
    <property type="project" value="InterPro"/>
</dbReference>
<dbReference type="HOGENOM" id="CLU_158484_3_0_2"/>
<dbReference type="NCBIfam" id="TIGR01439">
    <property type="entry name" value="lp_hng_hel_AbrB"/>
    <property type="match status" value="1"/>
</dbReference>
<dbReference type="eggNOG" id="arCOG00820">
    <property type="taxonomic scope" value="Archaea"/>
</dbReference>
<dbReference type="InterPro" id="IPR052975">
    <property type="entry name" value="Repressor-like_regulatory"/>
</dbReference>
<protein>
    <submittedName>
        <fullName evidence="2">Transcriptional regulator, AbrB family</fullName>
    </submittedName>
</protein>
<feature type="domain" description="SpoVT-AbrB" evidence="1">
    <location>
        <begin position="31"/>
        <end position="76"/>
    </location>
</feature>
<dbReference type="Pfam" id="PF04014">
    <property type="entry name" value="MazE_antitoxin"/>
    <property type="match status" value="1"/>
</dbReference>
<dbReference type="EMBL" id="CP002838">
    <property type="protein sequence ID" value="AEM39034.1"/>
    <property type="molecule type" value="Genomic_DNA"/>
</dbReference>
<dbReference type="InterPro" id="IPR007159">
    <property type="entry name" value="SpoVT-AbrB_dom"/>
</dbReference>